<dbReference type="InterPro" id="IPR011059">
    <property type="entry name" value="Metal-dep_hydrolase_composite"/>
</dbReference>
<dbReference type="InterPro" id="IPR002195">
    <property type="entry name" value="Dihydroorotase_CS"/>
</dbReference>
<evidence type="ECO:0000256" key="4">
    <source>
        <dbReference type="ARBA" id="ARBA00022723"/>
    </source>
</evidence>
<dbReference type="EMBL" id="JAJEPW010000030">
    <property type="protein sequence ID" value="MCC2129915.1"/>
    <property type="molecule type" value="Genomic_DNA"/>
</dbReference>
<proteinExistence type="inferred from homology"/>
<dbReference type="InterPro" id="IPR050138">
    <property type="entry name" value="DHOase/Allantoinase_Hydrolase"/>
</dbReference>
<dbReference type="PROSITE" id="PS00483">
    <property type="entry name" value="DIHYDROOROTASE_2"/>
    <property type="match status" value="1"/>
</dbReference>
<keyword evidence="6" id="KW-0665">Pyrimidine biosynthesis</keyword>
<comment type="cofactor">
    <cofactor evidence="1">
        <name>Zn(2+)</name>
        <dbReference type="ChEBI" id="CHEBI:29105"/>
    </cofactor>
</comment>
<keyword evidence="5" id="KW-0378">Hydrolase</keyword>
<organism evidence="8 9">
    <name type="scientific">Brotocaccenecus cirricatena</name>
    <dbReference type="NCBI Taxonomy" id="3064195"/>
    <lineage>
        <taxon>Bacteria</taxon>
        <taxon>Bacillati</taxon>
        <taxon>Bacillota</taxon>
        <taxon>Clostridia</taxon>
        <taxon>Eubacteriales</taxon>
        <taxon>Oscillospiraceae</taxon>
        <taxon>Brotocaccenecus</taxon>
    </lineage>
</organism>
<feature type="domain" description="Dihydroorotase catalytic" evidence="7">
    <location>
        <begin position="61"/>
        <end position="246"/>
    </location>
</feature>
<dbReference type="RefSeq" id="WP_302929157.1">
    <property type="nucleotide sequence ID" value="NZ_JAJEPW010000030.1"/>
</dbReference>
<dbReference type="NCBIfam" id="TIGR00857">
    <property type="entry name" value="pyrC_multi"/>
    <property type="match status" value="1"/>
</dbReference>
<dbReference type="Gene3D" id="2.30.40.10">
    <property type="entry name" value="Urease, subunit C, domain 1"/>
    <property type="match status" value="1"/>
</dbReference>
<keyword evidence="9" id="KW-1185">Reference proteome</keyword>
<dbReference type="CDD" id="cd01317">
    <property type="entry name" value="DHOase_IIa"/>
    <property type="match status" value="1"/>
</dbReference>
<dbReference type="SUPFAM" id="SSF51556">
    <property type="entry name" value="Metallo-dependent hydrolases"/>
    <property type="match status" value="1"/>
</dbReference>
<dbReference type="AlphaFoldDB" id="A0AAE3AH84"/>
<evidence type="ECO:0000256" key="5">
    <source>
        <dbReference type="ARBA" id="ARBA00022801"/>
    </source>
</evidence>
<gene>
    <name evidence="8" type="ORF">LKD37_10390</name>
</gene>
<dbReference type="PANTHER" id="PTHR43668:SF2">
    <property type="entry name" value="ALLANTOINASE"/>
    <property type="match status" value="1"/>
</dbReference>
<dbReference type="Proteomes" id="UP001199319">
    <property type="component" value="Unassembled WGS sequence"/>
</dbReference>
<sequence>MVFYQKLEEREAIVVTVVLKGAQVFHRGAFSGGDVSVSFGDRVFCKDIVFPSSLNVSSFTILPGFVDVHVHLREPGFSYKETIRTGSLAAAHGGYTAVGAMPNLNPVPDSMETLQMELDAIQKDAVIRVLPYGAITKGEQGRELADLDAMAPYVVAFSDDGKGVQDREMMRRAMLEAKRLGKLIVAHCEDNSLLRGGYIHDGAYARAHGHRGICSESEWRPIQRDLELVRETGCGYHVCHISTKESVALIRKAKAEGLNVTCETGPHYLLLDDSCLQEDGRFKMNPPLRDKADREALLEGLADGTIDMIATDHAPHSAEEKGGGLEKSAMGIVGLETAFPLLYTYLVKPGVISFARLMELLHDAPCRRFGIAPATGFTVFDLNRTYPIDPAEFLSMGRATPFAGWSVQGRCLLTAMDGQAVWYDKTLLEGEDAE</sequence>
<dbReference type="PROSITE" id="PS00482">
    <property type="entry name" value="DIHYDROOROTASE_1"/>
    <property type="match status" value="1"/>
</dbReference>
<evidence type="ECO:0000313" key="9">
    <source>
        <dbReference type="Proteomes" id="UP001199319"/>
    </source>
</evidence>
<keyword evidence="4" id="KW-0479">Metal-binding</keyword>
<comment type="caution">
    <text evidence="8">The sequence shown here is derived from an EMBL/GenBank/DDBJ whole genome shotgun (WGS) entry which is preliminary data.</text>
</comment>
<dbReference type="PANTHER" id="PTHR43668">
    <property type="entry name" value="ALLANTOINASE"/>
    <property type="match status" value="1"/>
</dbReference>
<dbReference type="GO" id="GO:0004038">
    <property type="term" value="F:allantoinase activity"/>
    <property type="evidence" value="ECO:0007669"/>
    <property type="project" value="TreeGrafter"/>
</dbReference>
<dbReference type="Gene3D" id="3.20.20.140">
    <property type="entry name" value="Metal-dependent hydrolases"/>
    <property type="match status" value="1"/>
</dbReference>
<dbReference type="InterPro" id="IPR024403">
    <property type="entry name" value="DHOase_cat"/>
</dbReference>
<dbReference type="InterPro" id="IPR004722">
    <property type="entry name" value="DHOase"/>
</dbReference>
<dbReference type="Pfam" id="PF12890">
    <property type="entry name" value="DHOase"/>
    <property type="match status" value="1"/>
</dbReference>
<dbReference type="GO" id="GO:0004151">
    <property type="term" value="F:dihydroorotase activity"/>
    <property type="evidence" value="ECO:0007669"/>
    <property type="project" value="InterPro"/>
</dbReference>
<protein>
    <submittedName>
        <fullName evidence="8">Dihydroorotase</fullName>
    </submittedName>
</protein>
<dbReference type="GO" id="GO:0006145">
    <property type="term" value="P:purine nucleobase catabolic process"/>
    <property type="evidence" value="ECO:0007669"/>
    <property type="project" value="TreeGrafter"/>
</dbReference>
<name>A0AAE3AH84_9FIRM</name>
<evidence type="ECO:0000256" key="1">
    <source>
        <dbReference type="ARBA" id="ARBA00001947"/>
    </source>
</evidence>
<comment type="similarity">
    <text evidence="3">Belongs to the metallo-dependent hydrolases superfamily. DHOase family. Class I DHOase subfamily.</text>
</comment>
<accession>A0AAE3AH84</accession>
<evidence type="ECO:0000313" key="8">
    <source>
        <dbReference type="EMBL" id="MCC2129915.1"/>
    </source>
</evidence>
<dbReference type="InterPro" id="IPR032466">
    <property type="entry name" value="Metal_Hydrolase"/>
</dbReference>
<dbReference type="GO" id="GO:0006221">
    <property type="term" value="P:pyrimidine nucleotide biosynthetic process"/>
    <property type="evidence" value="ECO:0007669"/>
    <property type="project" value="UniProtKB-KW"/>
</dbReference>
<evidence type="ECO:0000259" key="7">
    <source>
        <dbReference type="Pfam" id="PF12890"/>
    </source>
</evidence>
<evidence type="ECO:0000256" key="6">
    <source>
        <dbReference type="ARBA" id="ARBA00022975"/>
    </source>
</evidence>
<reference evidence="8" key="1">
    <citation type="submission" date="2021-10" db="EMBL/GenBank/DDBJ databases">
        <title>Anaerobic single-cell dispensing facilitates the cultivation of human gut bacteria.</title>
        <authorList>
            <person name="Afrizal A."/>
        </authorList>
    </citation>
    <scope>NUCLEOTIDE SEQUENCE</scope>
    <source>
        <strain evidence="8">CLA-AA-H272</strain>
    </source>
</reference>
<evidence type="ECO:0000256" key="2">
    <source>
        <dbReference type="ARBA" id="ARBA00002368"/>
    </source>
</evidence>
<evidence type="ECO:0000256" key="3">
    <source>
        <dbReference type="ARBA" id="ARBA00010286"/>
    </source>
</evidence>
<dbReference type="GO" id="GO:0005737">
    <property type="term" value="C:cytoplasm"/>
    <property type="evidence" value="ECO:0007669"/>
    <property type="project" value="TreeGrafter"/>
</dbReference>
<dbReference type="SUPFAM" id="SSF51338">
    <property type="entry name" value="Composite domain of metallo-dependent hydrolases"/>
    <property type="match status" value="1"/>
</dbReference>
<dbReference type="GO" id="GO:0046872">
    <property type="term" value="F:metal ion binding"/>
    <property type="evidence" value="ECO:0007669"/>
    <property type="project" value="UniProtKB-KW"/>
</dbReference>
<comment type="function">
    <text evidence="2">Catalyzes the reversible cyclization of carbamoyl aspartate to dihydroorotate.</text>
</comment>